<accession>A0AAD4V3X3</accession>
<evidence type="ECO:0000313" key="2">
    <source>
        <dbReference type="Proteomes" id="UP001054821"/>
    </source>
</evidence>
<gene>
    <name evidence="1" type="ORF">L3X38_037120</name>
</gene>
<reference evidence="1 2" key="1">
    <citation type="journal article" date="2022" name="G3 (Bethesda)">
        <title>Whole-genome sequence and methylome profiling of the almond [Prunus dulcis (Mill.) D.A. Webb] cultivar 'Nonpareil'.</title>
        <authorList>
            <person name="D'Amico-Willman K.M."/>
            <person name="Ouma W.Z."/>
            <person name="Meulia T."/>
            <person name="Sideli G.M."/>
            <person name="Gradziel T.M."/>
            <person name="Fresnedo-Ramirez J."/>
        </authorList>
    </citation>
    <scope>NUCLEOTIDE SEQUENCE [LARGE SCALE GENOMIC DNA]</scope>
    <source>
        <strain evidence="1">Clone GOH B32 T37-40</strain>
    </source>
</reference>
<proteinExistence type="predicted"/>
<sequence>MVLRRQRPVRWSQLLVRQVAWWFRPRGLAIVARQRVSRWCSRLRDREKEERWWPRCREGMPRSRLWCGIVSEPLCHGGLSRVEKIWRVESREGESFGYFSQVLGVGLDVP</sequence>
<dbReference type="Proteomes" id="UP001054821">
    <property type="component" value="Chromosome 7"/>
</dbReference>
<name>A0AAD4V3X3_PRUDU</name>
<dbReference type="EMBL" id="JAJFAZ020000007">
    <property type="protein sequence ID" value="KAI5317413.1"/>
    <property type="molecule type" value="Genomic_DNA"/>
</dbReference>
<comment type="caution">
    <text evidence="1">The sequence shown here is derived from an EMBL/GenBank/DDBJ whole genome shotgun (WGS) entry which is preliminary data.</text>
</comment>
<keyword evidence="2" id="KW-1185">Reference proteome</keyword>
<evidence type="ECO:0000313" key="1">
    <source>
        <dbReference type="EMBL" id="KAI5317413.1"/>
    </source>
</evidence>
<protein>
    <submittedName>
        <fullName evidence="1">Uncharacterized protein</fullName>
    </submittedName>
</protein>
<organism evidence="1 2">
    <name type="scientific">Prunus dulcis</name>
    <name type="common">Almond</name>
    <name type="synonym">Amygdalus dulcis</name>
    <dbReference type="NCBI Taxonomy" id="3755"/>
    <lineage>
        <taxon>Eukaryota</taxon>
        <taxon>Viridiplantae</taxon>
        <taxon>Streptophyta</taxon>
        <taxon>Embryophyta</taxon>
        <taxon>Tracheophyta</taxon>
        <taxon>Spermatophyta</taxon>
        <taxon>Magnoliopsida</taxon>
        <taxon>eudicotyledons</taxon>
        <taxon>Gunneridae</taxon>
        <taxon>Pentapetalae</taxon>
        <taxon>rosids</taxon>
        <taxon>fabids</taxon>
        <taxon>Rosales</taxon>
        <taxon>Rosaceae</taxon>
        <taxon>Amygdaloideae</taxon>
        <taxon>Amygdaleae</taxon>
        <taxon>Prunus</taxon>
    </lineage>
</organism>
<dbReference type="AlphaFoldDB" id="A0AAD4V3X3"/>